<evidence type="ECO:0000256" key="2">
    <source>
        <dbReference type="SAM" id="Phobius"/>
    </source>
</evidence>
<feature type="region of interest" description="Disordered" evidence="1">
    <location>
        <begin position="78"/>
        <end position="109"/>
    </location>
</feature>
<evidence type="ECO:0000313" key="3">
    <source>
        <dbReference type="EMBL" id="GGR05551.1"/>
    </source>
</evidence>
<feature type="compositionally biased region" description="Basic residues" evidence="1">
    <location>
        <begin position="80"/>
        <end position="91"/>
    </location>
</feature>
<keyword evidence="2" id="KW-1133">Transmembrane helix</keyword>
<reference evidence="3" key="2">
    <citation type="submission" date="2020-09" db="EMBL/GenBank/DDBJ databases">
        <authorList>
            <person name="Sun Q."/>
            <person name="Ohkuma M."/>
        </authorList>
    </citation>
    <scope>NUCLEOTIDE SEQUENCE</scope>
    <source>
        <strain evidence="3">JCM 4403</strain>
    </source>
</reference>
<gene>
    <name evidence="3" type="ORF">GCM10010280_61810</name>
</gene>
<keyword evidence="2" id="KW-0472">Membrane</keyword>
<comment type="caution">
    <text evidence="3">The sequence shown here is derived from an EMBL/GenBank/DDBJ whole genome shotgun (WGS) entry which is preliminary data.</text>
</comment>
<organism evidence="3 4">
    <name type="scientific">Streptomyces pilosus</name>
    <dbReference type="NCBI Taxonomy" id="28893"/>
    <lineage>
        <taxon>Bacteria</taxon>
        <taxon>Bacillati</taxon>
        <taxon>Actinomycetota</taxon>
        <taxon>Actinomycetes</taxon>
        <taxon>Kitasatosporales</taxon>
        <taxon>Streptomycetaceae</taxon>
        <taxon>Streptomyces</taxon>
    </lineage>
</organism>
<evidence type="ECO:0000313" key="4">
    <source>
        <dbReference type="Proteomes" id="UP000656732"/>
    </source>
</evidence>
<dbReference type="AlphaFoldDB" id="A0A918C3X8"/>
<sequence length="109" mass="11736">MRFVERKARNLRSLLHQGPLWANSPVLSPVRLEAAHPGDAKAHGGGPRRYGPGMDTAWWLALVAVVLLAFVTALVDGWGRGHRPRRGRGSGRRGGSRDGGGPDHDSEDA</sequence>
<reference evidence="3" key="1">
    <citation type="journal article" date="2014" name="Int. J. Syst. Evol. Microbiol.">
        <title>Complete genome sequence of Corynebacterium casei LMG S-19264T (=DSM 44701T), isolated from a smear-ripened cheese.</title>
        <authorList>
            <consortium name="US DOE Joint Genome Institute (JGI-PGF)"/>
            <person name="Walter F."/>
            <person name="Albersmeier A."/>
            <person name="Kalinowski J."/>
            <person name="Ruckert C."/>
        </authorList>
    </citation>
    <scope>NUCLEOTIDE SEQUENCE</scope>
    <source>
        <strain evidence="3">JCM 4403</strain>
    </source>
</reference>
<evidence type="ECO:0000256" key="1">
    <source>
        <dbReference type="SAM" id="MobiDB-lite"/>
    </source>
</evidence>
<keyword evidence="4" id="KW-1185">Reference proteome</keyword>
<keyword evidence="2" id="KW-0812">Transmembrane</keyword>
<protein>
    <submittedName>
        <fullName evidence="3">Uncharacterized protein</fullName>
    </submittedName>
</protein>
<accession>A0A918C3X8</accession>
<feature type="compositionally biased region" description="Basic and acidic residues" evidence="1">
    <location>
        <begin position="100"/>
        <end position="109"/>
    </location>
</feature>
<dbReference type="EMBL" id="BMTU01000018">
    <property type="protein sequence ID" value="GGR05551.1"/>
    <property type="molecule type" value="Genomic_DNA"/>
</dbReference>
<dbReference type="Proteomes" id="UP000656732">
    <property type="component" value="Unassembled WGS sequence"/>
</dbReference>
<proteinExistence type="predicted"/>
<feature type="transmembrane region" description="Helical" evidence="2">
    <location>
        <begin position="57"/>
        <end position="78"/>
    </location>
</feature>
<name>A0A918C3X8_9ACTN</name>